<dbReference type="PROSITE" id="PS51272">
    <property type="entry name" value="SLH"/>
    <property type="match status" value="3"/>
</dbReference>
<evidence type="ECO:0000256" key="2">
    <source>
        <dbReference type="ARBA" id="ARBA00022729"/>
    </source>
</evidence>
<feature type="domain" description="SLH" evidence="6">
    <location>
        <begin position="1825"/>
        <end position="1879"/>
    </location>
</feature>
<evidence type="ECO:0000256" key="4">
    <source>
        <dbReference type="SAM" id="SignalP"/>
    </source>
</evidence>
<dbReference type="EMBL" id="UGTH01000001">
    <property type="protein sequence ID" value="SUB74867.1"/>
    <property type="molecule type" value="Genomic_DNA"/>
</dbReference>
<dbReference type="GO" id="GO:0030313">
    <property type="term" value="C:cell envelope"/>
    <property type="evidence" value="ECO:0007669"/>
    <property type="project" value="UniProtKB-SubCell"/>
</dbReference>
<feature type="domain" description="SLH" evidence="6">
    <location>
        <begin position="1699"/>
        <end position="1759"/>
    </location>
</feature>
<evidence type="ECO:0000256" key="1">
    <source>
        <dbReference type="ARBA" id="ARBA00004196"/>
    </source>
</evidence>
<protein>
    <submittedName>
        <fullName evidence="7">Endo-1,4-beta-xylanase A</fullName>
        <ecNumber evidence="7">3.2.1.8</ecNumber>
    </submittedName>
</protein>
<feature type="domain" description="SLH" evidence="6">
    <location>
        <begin position="1760"/>
        <end position="1823"/>
    </location>
</feature>
<proteinExistence type="predicted"/>
<evidence type="ECO:0000256" key="3">
    <source>
        <dbReference type="SAM" id="Coils"/>
    </source>
</evidence>
<dbReference type="InterPro" id="IPR006635">
    <property type="entry name" value="NEAT_dom"/>
</dbReference>
<keyword evidence="7" id="KW-0624">Polysaccharide degradation</keyword>
<feature type="coiled-coil region" evidence="3">
    <location>
        <begin position="1280"/>
        <end position="1314"/>
    </location>
</feature>
<dbReference type="InterPro" id="IPR051465">
    <property type="entry name" value="Cell_Envelope_Struct_Comp"/>
</dbReference>
<dbReference type="GO" id="GO:0031176">
    <property type="term" value="F:endo-1,4-beta-xylanase activity"/>
    <property type="evidence" value="ECO:0007669"/>
    <property type="project" value="UniProtKB-EC"/>
</dbReference>
<dbReference type="SUPFAM" id="SSF158911">
    <property type="entry name" value="NEAT domain-like"/>
    <property type="match status" value="2"/>
</dbReference>
<feature type="signal peptide" evidence="4">
    <location>
        <begin position="1"/>
        <end position="29"/>
    </location>
</feature>
<keyword evidence="7" id="KW-0119">Carbohydrate metabolism</keyword>
<accession>A0A379DAD5</accession>
<dbReference type="Gene3D" id="2.60.40.1850">
    <property type="match status" value="2"/>
</dbReference>
<keyword evidence="2 4" id="KW-0732">Signal</keyword>
<name>A0A379DAD5_9FIRM</name>
<feature type="domain" description="NEAT" evidence="5">
    <location>
        <begin position="1327"/>
        <end position="1460"/>
    </location>
</feature>
<sequence length="1879" mass="214181">MTMNNKINRAMALMLALQMAASTASPVMAQVRARGPMEVLSISSQSTNSNQEDVQEYLKRELRQRAEEIQNIINKQKGKEKDSYKGLEVIIKSYKENFEDQSSTDIIKLIALFEKNLVRYKKEMNQYNDEDEKKASENIKSIITKIKNDEKKLEKINPKSSDISAHLSLIETVNEEITLEEVLLILVEGDSLIKKNESESTKDVPADEKDESIKEIEDIQEYLKQELRKRAEEIQNIINKQEGKDKDSYKNLEIIIRGYKENFEESSSTDIINLINRYEKLIAVYKKDISKEKDYTERNSQDIVNKIREQEKILKRIKINSEISLFLDKIENADKSYGIDELLFLLVEGDSLIKKYTKDLNKNISQGEILNSNKKEKAEKKDSDKNKKIEDVQDVNEEGILKKGQTLTLKDKYDEGKNSIYIFESTLPEDFELEFEGVTYGIYNEEVEGQYTLEKIKDRQYKLTGPKTHLGGIYFVNIKDKNGKYKLPEKRIYIEGVEGIYLNQWKNNKTIINSPHFINSLSSDFEYHNGKIANGDPQQIDLLNKNIRLILVTTAGSSAFQIYTPQDEKGNVIGNLNNVFYDSKGTINSEYKAGAYILKNSVYTNLKFIHEIINMKDLDGNGPAKSVKVYYYGTEIPTEISYPFSEYKPSDKDPAIILGKYRLPEKTIQLKIKLNTTEDKVLEVTDNNTAVAGNPAYASYMAEGFKEYKGKTLEEIEKIVIEDRDSDLKARATADVKKAVKSAIIDALKENNRKRATYSEIKKNLKTLINESYETLLEIEQGAFKDSNVNEFKTAYQKSLETFRNSKDDASLSKVYDSLNSTKNALQRKDKDNKLLEAAVQSARTKKAEDYEEWSYAFLEKAIKECEEELNKHLNPTQIQDKIKKLQDIEKSLVPKLKGERQYFKVKGRIAESGLSSDSMANDAMSKEIYIEQVAGKTIYHLLFKPMEVMGVKAEIQNLKHFEDNQFKETSVRLSKSPGYTKVISFIRDKQDEKEFKIQTGAYMTSATIDYRDADLKLDNNKETITESQLKDAIKSEIPNLSITDEKDSKIKTDKNIEDNIGNKKALEAGVYKIPFEWKRDGSEEEAMGKDAFSFITAKVDGEKATITINTRELEIKNNNGALKGHLLDLFIKDGSSKSNNETDKSKALKGEIETTKSDFKTITNPTSKIKKYPTKFTFTVPKEVLTKKYEVNVRVIVDIMDMLANGELGSGKGSKSAKLVLNPNSESLKPVVNNSESSTDISLTKDDLRKEYYKSYALSERDYEPSSWNVFKEKYDKAADILIENKNFTQDEIDRAKEELVKARNGLKRLNNSTSTNVDRRVTNGTNSNMYTMRVTALEADRNETSMAANAIVNPVTIREENNRLYADVKMQSINYRGFEGEVQELFSFSGNSRYGSRIPARKSGNIFTFEVPREVLDRNTEVWLEVNVDMMDALAGGGYGSGNRVFRMVFDPSNKSQVSSNYNPNSNSRFSIKDELEREIRNGLNYNSRDYEDRSWRDFQYSLDRARDVVRDYRASDRDISRALDDLIRAKRNLIKNNTTKSVETKNSLESKKINENVKTYEVGVEVLRADGNGTSMARDGVHKIARVEEKDGKFKYYVSFKPIEKSFKGKTLTGNITKLFYYDGGKYEATNEGGGVWSFTLNSKIEDVKIAVWVDAMDELRGGRPGAGEQDAILRFNWSSAKDITPKKNEEKKVINKTGNLYDIQNHWARVAIEFGLSKGYFEGVGDNKFDPDRGMTRGEFVTVLGRIQKIDKSKYQSSKFSDVKQGEFYAPYVNWASETGIVNGVGNGRFNPNDVMTREQMAVIMARYLKVTGVTVKNGGNSEFKDSAKISSWAKDSVEELAKAKIVNGMEDGTFSPKTPFTRAQVAQVLYNIYK</sequence>
<keyword evidence="7" id="KW-0326">Glycosidase</keyword>
<dbReference type="InterPro" id="IPR001119">
    <property type="entry name" value="SLH_dom"/>
</dbReference>
<dbReference type="GO" id="GO:0045493">
    <property type="term" value="P:xylan catabolic process"/>
    <property type="evidence" value="ECO:0007669"/>
    <property type="project" value="UniProtKB-KW"/>
</dbReference>
<feature type="chain" id="PRO_5017036568" evidence="4">
    <location>
        <begin position="30"/>
        <end position="1879"/>
    </location>
</feature>
<dbReference type="PANTHER" id="PTHR43308">
    <property type="entry name" value="OUTER MEMBRANE PROTEIN ALPHA-RELATED"/>
    <property type="match status" value="1"/>
</dbReference>
<feature type="coiled-coil region" evidence="3">
    <location>
        <begin position="819"/>
        <end position="846"/>
    </location>
</feature>
<dbReference type="Pfam" id="PF00395">
    <property type="entry name" value="SLH"/>
    <property type="match status" value="3"/>
</dbReference>
<evidence type="ECO:0000313" key="8">
    <source>
        <dbReference type="Proteomes" id="UP000254777"/>
    </source>
</evidence>
<keyword evidence="7" id="KW-0378">Hydrolase</keyword>
<dbReference type="PROSITE" id="PS50978">
    <property type="entry name" value="NEAT"/>
    <property type="match status" value="1"/>
</dbReference>
<gene>
    <name evidence="7" type="primary">xynA1_4</name>
    <name evidence="7" type="ORF">NCTC11088_00629</name>
</gene>
<comment type="subcellular location">
    <subcellularLocation>
        <location evidence="1">Cell envelope</location>
    </subcellularLocation>
</comment>
<evidence type="ECO:0000259" key="5">
    <source>
        <dbReference type="PROSITE" id="PS50978"/>
    </source>
</evidence>
<dbReference type="Proteomes" id="UP000254777">
    <property type="component" value="Unassembled WGS sequence"/>
</dbReference>
<evidence type="ECO:0000259" key="6">
    <source>
        <dbReference type="PROSITE" id="PS51272"/>
    </source>
</evidence>
<dbReference type="InterPro" id="IPR037250">
    <property type="entry name" value="NEAT_dom_sf"/>
</dbReference>
<keyword evidence="7" id="KW-0858">Xylan degradation</keyword>
<organism evidence="7 8">
    <name type="scientific">Peptoniphilus indolicus</name>
    <dbReference type="NCBI Taxonomy" id="33030"/>
    <lineage>
        <taxon>Bacteria</taxon>
        <taxon>Bacillati</taxon>
        <taxon>Bacillota</taxon>
        <taxon>Tissierellia</taxon>
        <taxon>Tissierellales</taxon>
        <taxon>Peptoniphilaceae</taxon>
        <taxon>Peptoniphilus</taxon>
    </lineage>
</organism>
<dbReference type="Gene3D" id="1.20.1270.70">
    <property type="entry name" value="Designed single chain three-helix bundle"/>
    <property type="match status" value="2"/>
</dbReference>
<reference evidence="7 8" key="1">
    <citation type="submission" date="2018-06" db="EMBL/GenBank/DDBJ databases">
        <authorList>
            <consortium name="Pathogen Informatics"/>
            <person name="Doyle S."/>
        </authorList>
    </citation>
    <scope>NUCLEOTIDE SEQUENCE [LARGE SCALE GENOMIC DNA]</scope>
    <source>
        <strain evidence="7 8">NCTC11088</strain>
    </source>
</reference>
<dbReference type="EC" id="3.2.1.8" evidence="7"/>
<evidence type="ECO:0000313" key="7">
    <source>
        <dbReference type="EMBL" id="SUB74867.1"/>
    </source>
</evidence>
<keyword evidence="3" id="KW-0175">Coiled coil</keyword>